<evidence type="ECO:0000256" key="1">
    <source>
        <dbReference type="SAM" id="MobiDB-lite"/>
    </source>
</evidence>
<gene>
    <name evidence="2" type="ORF">SG35_003465</name>
</gene>
<evidence type="ECO:0000313" key="2">
    <source>
        <dbReference type="EMBL" id="WDD99740.1"/>
    </source>
</evidence>
<name>A0AAE9YRA0_9GAMM</name>
<sequence length="249" mass="27605">MLNRRYTAVILSLVVHGILLLLLLTMTTRLPQPEPTTKPAIKSYIYTPKPEIKVSAVPATPSEPIAKKEQPKKPLPAANKEEELPAKKTPVIDKAPPVVTDIKQQSEATTVKAPGTVKKPGKDSKTLKKFSARNQLQKLTNNINSQMLQEGMYQYQQHKSPSVMHGEQQPVPHSKKTIDADQKKSDNTTEYSQGMSITKHDDGTCSVTEDLSNVGMEGLSATQSFNCGISKEEKYFKEHMKNVLKKLGK</sequence>
<proteinExistence type="predicted"/>
<dbReference type="RefSeq" id="WP_152646698.1">
    <property type="nucleotide sequence ID" value="NZ_CP059735.1"/>
</dbReference>
<reference evidence="2 3" key="2">
    <citation type="journal article" date="2022" name="Mar. Drugs">
        <title>Bioassay-Guided Fractionation Leads to the Detection of Cholic Acid Generated by the Rare Thalassomonas sp.</title>
        <authorList>
            <person name="Pheiffer F."/>
            <person name="Schneider Y.K."/>
            <person name="Hansen E.H."/>
            <person name="Andersen J.H."/>
            <person name="Isaksson J."/>
            <person name="Busche T."/>
            <person name="R C."/>
            <person name="Kalinowski J."/>
            <person name="Zyl L.V."/>
            <person name="Trindade M."/>
        </authorList>
    </citation>
    <scope>NUCLEOTIDE SEQUENCE [LARGE SCALE GENOMIC DNA]</scope>
    <source>
        <strain evidence="2 3">A5K-106</strain>
    </source>
</reference>
<feature type="region of interest" description="Disordered" evidence="1">
    <location>
        <begin position="150"/>
        <end position="206"/>
    </location>
</feature>
<organism evidence="2 3">
    <name type="scientific">Thalassomonas actiniarum</name>
    <dbReference type="NCBI Taxonomy" id="485447"/>
    <lineage>
        <taxon>Bacteria</taxon>
        <taxon>Pseudomonadati</taxon>
        <taxon>Pseudomonadota</taxon>
        <taxon>Gammaproteobacteria</taxon>
        <taxon>Alteromonadales</taxon>
        <taxon>Colwelliaceae</taxon>
        <taxon>Thalassomonas</taxon>
    </lineage>
</organism>
<dbReference type="AlphaFoldDB" id="A0AAE9YRA0"/>
<dbReference type="KEGG" id="tact:SG35_003465"/>
<keyword evidence="3" id="KW-1185">Reference proteome</keyword>
<dbReference type="Proteomes" id="UP000032568">
    <property type="component" value="Chromosome"/>
</dbReference>
<feature type="compositionally biased region" description="Basic and acidic residues" evidence="1">
    <location>
        <begin position="176"/>
        <end position="187"/>
    </location>
</feature>
<evidence type="ECO:0000313" key="3">
    <source>
        <dbReference type="Proteomes" id="UP000032568"/>
    </source>
</evidence>
<protein>
    <submittedName>
        <fullName evidence="2">Uncharacterized protein</fullName>
    </submittedName>
</protein>
<reference evidence="2 3" key="1">
    <citation type="journal article" date="2015" name="Genome Announc.">
        <title>Draft Genome Sequences of Marine Isolates of Thalassomonas viridans and Thalassomonas actiniarum.</title>
        <authorList>
            <person name="Olonade I."/>
            <person name="van Zyl L.J."/>
            <person name="Trindade M."/>
        </authorList>
    </citation>
    <scope>NUCLEOTIDE SEQUENCE [LARGE SCALE GENOMIC DNA]</scope>
    <source>
        <strain evidence="2 3">A5K-106</strain>
    </source>
</reference>
<accession>A0AAE9YRA0</accession>
<feature type="compositionally biased region" description="Polar residues" evidence="1">
    <location>
        <begin position="150"/>
        <end position="160"/>
    </location>
</feature>
<dbReference type="EMBL" id="CP059735">
    <property type="protein sequence ID" value="WDD99740.1"/>
    <property type="molecule type" value="Genomic_DNA"/>
</dbReference>
<feature type="region of interest" description="Disordered" evidence="1">
    <location>
        <begin position="56"/>
        <end position="137"/>
    </location>
</feature>